<organism evidence="4 5">
    <name type="scientific">Anaeramoeba ignava</name>
    <name type="common">Anaerobic marine amoeba</name>
    <dbReference type="NCBI Taxonomy" id="1746090"/>
    <lineage>
        <taxon>Eukaryota</taxon>
        <taxon>Metamonada</taxon>
        <taxon>Anaeramoebidae</taxon>
        <taxon>Anaeramoeba</taxon>
    </lineage>
</organism>
<evidence type="ECO:0008006" key="6">
    <source>
        <dbReference type="Google" id="ProtNLM"/>
    </source>
</evidence>
<dbReference type="GO" id="GO:0016192">
    <property type="term" value="P:vesicle-mediated transport"/>
    <property type="evidence" value="ECO:0007669"/>
    <property type="project" value="InterPro"/>
</dbReference>
<feature type="domain" description="CCZ1/INTU/HSP4 first Longin" evidence="2">
    <location>
        <begin position="11"/>
        <end position="131"/>
    </location>
</feature>
<dbReference type="OrthoDB" id="240546at2759"/>
<evidence type="ECO:0000256" key="1">
    <source>
        <dbReference type="ARBA" id="ARBA00005352"/>
    </source>
</evidence>
<dbReference type="AlphaFoldDB" id="A0A9Q0RAN2"/>
<accession>A0A9Q0RAN2</accession>
<dbReference type="EMBL" id="JAPDFW010000076">
    <property type="protein sequence ID" value="KAJ5073256.1"/>
    <property type="molecule type" value="Genomic_DNA"/>
</dbReference>
<keyword evidence="5" id="KW-1185">Reference proteome</keyword>
<reference evidence="4" key="1">
    <citation type="submission" date="2022-10" db="EMBL/GenBank/DDBJ databases">
        <title>Novel sulphate-reducing endosymbionts in the free-living metamonad Anaeramoeba.</title>
        <authorList>
            <person name="Jerlstrom-Hultqvist J."/>
            <person name="Cepicka I."/>
            <person name="Gallot-Lavallee L."/>
            <person name="Salas-Leiva D."/>
            <person name="Curtis B.A."/>
            <person name="Zahonova K."/>
            <person name="Pipaliya S."/>
            <person name="Dacks J."/>
            <person name="Roger A.J."/>
        </authorList>
    </citation>
    <scope>NUCLEOTIDE SEQUENCE</scope>
    <source>
        <strain evidence="4">BMAN</strain>
    </source>
</reference>
<dbReference type="Proteomes" id="UP001149090">
    <property type="component" value="Unassembled WGS sequence"/>
</dbReference>
<evidence type="ECO:0000259" key="2">
    <source>
        <dbReference type="Pfam" id="PF19031"/>
    </source>
</evidence>
<protein>
    <recommendedName>
        <fullName evidence="6">CCZ1/INTU/HSP4 first Longin domain-containing protein</fullName>
    </recommendedName>
</protein>
<evidence type="ECO:0000313" key="5">
    <source>
        <dbReference type="Proteomes" id="UP001149090"/>
    </source>
</evidence>
<dbReference type="Pfam" id="PF19032">
    <property type="entry name" value="Intu_longin_2"/>
    <property type="match status" value="1"/>
</dbReference>
<name>A0A9Q0RAN2_ANAIG</name>
<dbReference type="Pfam" id="PF19031">
    <property type="entry name" value="Intu_longin_1"/>
    <property type="match status" value="1"/>
</dbReference>
<feature type="domain" description="CCZ1/INTU second Longin" evidence="3">
    <location>
        <begin position="206"/>
        <end position="363"/>
    </location>
</feature>
<sequence length="554" mass="65786">MNIFQIPRFDSFFIFRRVINLKNEADKIILYLPNKIPIDKQLLNIGFAQATIAFSRTFSSSFPQASLHTEKYRWVFFEPEPNYWMVFLIKNASNTQAKESKKNEKFKYEFTNDNCLFQALRKGYYMFSLFYHSFNHLITNYSLEELRNKVNQFFSFFIPTVDFIQTSLKKRLLSLFQGIRYYPLDKNMFLKVYCFVNMIESSFSKIKHSIFLYGSNLIWSSLNLSDTNSLYNFLCGYINPKPAVENEYLVGIEEFFIGKTASPQLPQPKNYFNWSLEDISKLPQNPDLFNYPELVFHITQTIAKARSNFSDFITGPKLDSKKNFFLPKIFVGNEEKKQHVLLIYKANKVIFCLLVEPDEKLQTMSFYNQMKKRIETEIETIVNNLFKSEHILQISSQNELLYKFLYFNEMNLALKETLSMCKEFELRHQFLMYLSSIVDSFYNSERLFINQEKRYFQLKNIEQQTKAQNQENNKDPIENNLDSQKQTQTEKYVNLDQNLIEVTTNINNSLWIVMKRAGSRLILMLVENQNLNISNISKEVDKLNAEFFRTIYLN</sequence>
<dbReference type="InterPro" id="IPR043987">
    <property type="entry name" value="CCZ1/INTU/HSP4_longin_1"/>
</dbReference>
<evidence type="ECO:0000313" key="4">
    <source>
        <dbReference type="EMBL" id="KAJ5073256.1"/>
    </source>
</evidence>
<comment type="caution">
    <text evidence="4">The sequence shown here is derived from an EMBL/GenBank/DDBJ whole genome shotgun (WGS) entry which is preliminary data.</text>
</comment>
<dbReference type="PANTHER" id="PTHR13056:SF0">
    <property type="entry name" value="VACUOLAR FUSION PROTEIN CCZ1 HOMOLOG-RELATED"/>
    <property type="match status" value="1"/>
</dbReference>
<proteinExistence type="inferred from homology"/>
<dbReference type="InterPro" id="IPR043988">
    <property type="entry name" value="CCZ1/INTU_longin_2"/>
</dbReference>
<dbReference type="PANTHER" id="PTHR13056">
    <property type="entry name" value="VACUOLAR FUSION PROTEIN CCZ1 HOMOLOG-RELATED"/>
    <property type="match status" value="1"/>
</dbReference>
<comment type="similarity">
    <text evidence="1">Belongs to the CCZ1 family.</text>
</comment>
<dbReference type="GO" id="GO:0035658">
    <property type="term" value="C:Mon1-Ccz1 complex"/>
    <property type="evidence" value="ECO:0007669"/>
    <property type="project" value="InterPro"/>
</dbReference>
<evidence type="ECO:0000259" key="3">
    <source>
        <dbReference type="Pfam" id="PF19032"/>
    </source>
</evidence>
<gene>
    <name evidence="4" type="ORF">M0811_08938</name>
</gene>
<dbReference type="InterPro" id="IPR013176">
    <property type="entry name" value="Ccz1"/>
</dbReference>